<dbReference type="Pfam" id="PF03816">
    <property type="entry name" value="LytR_cpsA_psr"/>
    <property type="match status" value="1"/>
</dbReference>
<dbReference type="InterPro" id="IPR004474">
    <property type="entry name" value="LytR_CpsA_psr"/>
</dbReference>
<keyword evidence="2" id="KW-1133">Transmembrane helix</keyword>
<evidence type="ECO:0000256" key="1">
    <source>
        <dbReference type="ARBA" id="ARBA00006068"/>
    </source>
</evidence>
<organism evidence="5 6">
    <name type="scientific">Denitrobacterium detoxificans</name>
    <dbReference type="NCBI Taxonomy" id="79604"/>
    <lineage>
        <taxon>Bacteria</taxon>
        <taxon>Bacillati</taxon>
        <taxon>Actinomycetota</taxon>
        <taxon>Coriobacteriia</taxon>
        <taxon>Eggerthellales</taxon>
        <taxon>Eggerthellaceae</taxon>
        <taxon>Denitrobacterium</taxon>
    </lineage>
</organism>
<dbReference type="InterPro" id="IPR027381">
    <property type="entry name" value="LytR/CpsA/Psr_C"/>
</dbReference>
<evidence type="ECO:0000259" key="3">
    <source>
        <dbReference type="Pfam" id="PF03816"/>
    </source>
</evidence>
<evidence type="ECO:0000259" key="4">
    <source>
        <dbReference type="Pfam" id="PF13399"/>
    </source>
</evidence>
<sequence length="484" mass="51248">MSREQKRLRKRARAVNSSVIGTHAAANSRRAARTNVNFGNQRGAQRAVRGEISHVVPHTRTSESHRDYSRRSHRRDYVEANMRRRRRRRVLGFLAVVVVAIVAVVSVSRFVYATSIDGQMRISDSDTLNALTSVSADTDPYYTLIVGEFAKPGEESDSSDLLMLMRVDPQSSVVTFVSIPSNITASMSDGNTHTLSQASSIGGDAELISQVSSLMGVKISHFAKIGASSFETLVDELGGVTVTLPEEVDDPRVGTKWLPAGETALDGETALFVCRARNYSNPESVQAQVQQDVFSALLQKALGGSGLESVLTLDTIASDFQTDLSASDLASLAKAVSLNGVTVYGGCVPGSTSSDGSTFSVSSSSLSTLMQTVDAGGDPNAEETLADVDPTGITVSVRNGAGITGAASTTANEVTAAGYTVSETGNTETYVYDETLIIYSSDDMADAAKNLVNVLGCGRVTSASAYYSFSSDILIVIGKDWVAN</sequence>
<feature type="transmembrane region" description="Helical" evidence="2">
    <location>
        <begin position="90"/>
        <end position="112"/>
    </location>
</feature>
<dbReference type="PANTHER" id="PTHR33392:SF6">
    <property type="entry name" value="POLYISOPRENYL-TEICHOIC ACID--PEPTIDOGLYCAN TEICHOIC ACID TRANSFERASE TAGU"/>
    <property type="match status" value="1"/>
</dbReference>
<dbReference type="NCBIfam" id="TIGR00350">
    <property type="entry name" value="lytR_cpsA_psr"/>
    <property type="match status" value="1"/>
</dbReference>
<dbReference type="AlphaFoldDB" id="A0A172RZD7"/>
<dbReference type="STRING" id="79604.AAY81_08260"/>
<dbReference type="OrthoDB" id="3170257at2"/>
<dbReference type="KEGG" id="ddt:AAY81_08260"/>
<gene>
    <name evidence="5" type="ORF">SAMN02910314_00471</name>
</gene>
<keyword evidence="2" id="KW-0472">Membrane</keyword>
<dbReference type="Pfam" id="PF13399">
    <property type="entry name" value="LytR_C"/>
    <property type="match status" value="1"/>
</dbReference>
<feature type="domain" description="LytR/CpsA/Psr regulator C-terminal" evidence="4">
    <location>
        <begin position="393"/>
        <end position="481"/>
    </location>
</feature>
<dbReference type="RefSeq" id="WP_066663826.1">
    <property type="nucleotide sequence ID" value="NZ_CP011402.1"/>
</dbReference>
<comment type="similarity">
    <text evidence="1">Belongs to the LytR/CpsA/Psr (LCP) family.</text>
</comment>
<evidence type="ECO:0000256" key="2">
    <source>
        <dbReference type="SAM" id="Phobius"/>
    </source>
</evidence>
<evidence type="ECO:0000313" key="6">
    <source>
        <dbReference type="Proteomes" id="UP000182975"/>
    </source>
</evidence>
<dbReference type="PANTHER" id="PTHR33392">
    <property type="entry name" value="POLYISOPRENYL-TEICHOIC ACID--PEPTIDOGLYCAN TEICHOIC ACID TRANSFERASE TAGU"/>
    <property type="match status" value="1"/>
</dbReference>
<accession>A0A172RZD7</accession>
<protein>
    <submittedName>
        <fullName evidence="5">Transcriptional attenuator, LytR family</fullName>
    </submittedName>
</protein>
<keyword evidence="6" id="KW-1185">Reference proteome</keyword>
<reference evidence="6" key="1">
    <citation type="submission" date="2016-10" db="EMBL/GenBank/DDBJ databases">
        <authorList>
            <person name="Varghese N."/>
        </authorList>
    </citation>
    <scope>NUCLEOTIDE SEQUENCE [LARGE SCALE GENOMIC DNA]</scope>
    <source>
        <strain evidence="6">DSM 21843</strain>
    </source>
</reference>
<evidence type="ECO:0000313" key="5">
    <source>
        <dbReference type="EMBL" id="SEO53091.1"/>
    </source>
</evidence>
<dbReference type="InterPro" id="IPR050922">
    <property type="entry name" value="LytR/CpsA/Psr_CW_biosynth"/>
</dbReference>
<name>A0A172RZD7_9ACTN</name>
<dbReference type="Proteomes" id="UP000182975">
    <property type="component" value="Unassembled WGS sequence"/>
</dbReference>
<keyword evidence="2" id="KW-0812">Transmembrane</keyword>
<feature type="domain" description="Cell envelope-related transcriptional attenuator" evidence="3">
    <location>
        <begin position="159"/>
        <end position="301"/>
    </location>
</feature>
<dbReference type="Gene3D" id="3.40.630.190">
    <property type="entry name" value="LCP protein"/>
    <property type="match status" value="1"/>
</dbReference>
<dbReference type="Gene3D" id="3.30.70.2390">
    <property type="match status" value="1"/>
</dbReference>
<proteinExistence type="inferred from homology"/>
<dbReference type="EMBL" id="FOEC01000002">
    <property type="protein sequence ID" value="SEO53091.1"/>
    <property type="molecule type" value="Genomic_DNA"/>
</dbReference>